<dbReference type="GO" id="GO:0010605">
    <property type="term" value="P:negative regulation of macromolecule metabolic process"/>
    <property type="evidence" value="ECO:0007669"/>
    <property type="project" value="UniProtKB-ARBA"/>
</dbReference>
<keyword evidence="14" id="KW-0238">DNA-binding</keyword>
<dbReference type="EC" id="5.6.2.4" evidence="20"/>
<evidence type="ECO:0000256" key="15">
    <source>
        <dbReference type="ARBA" id="ARBA00023204"/>
    </source>
</evidence>
<dbReference type="FunFam" id="3.40.50.300:FF:000614">
    <property type="entry name" value="ATP-dependent DNA helicase"/>
    <property type="match status" value="1"/>
</dbReference>
<dbReference type="SMART" id="SM00487">
    <property type="entry name" value="DEXDc"/>
    <property type="match status" value="1"/>
</dbReference>
<feature type="compositionally biased region" description="Basic and acidic residues" evidence="26">
    <location>
        <begin position="900"/>
        <end position="916"/>
    </location>
</feature>
<feature type="compositionally biased region" description="Basic and acidic residues" evidence="26">
    <location>
        <begin position="818"/>
        <end position="831"/>
    </location>
</feature>
<keyword evidence="7" id="KW-0479">Metal-binding</keyword>
<dbReference type="GO" id="GO:0009378">
    <property type="term" value="F:four-way junction helicase activity"/>
    <property type="evidence" value="ECO:0007669"/>
    <property type="project" value="TreeGrafter"/>
</dbReference>
<keyword evidence="9" id="KW-0227">DNA damage</keyword>
<dbReference type="NCBIfam" id="TIGR00614">
    <property type="entry name" value="recQ_fam"/>
    <property type="match status" value="1"/>
</dbReference>
<keyword evidence="4" id="KW-0597">Phosphoprotein</keyword>
<feature type="compositionally biased region" description="Low complexity" evidence="26">
    <location>
        <begin position="1313"/>
        <end position="1324"/>
    </location>
</feature>
<evidence type="ECO:0000259" key="27">
    <source>
        <dbReference type="PROSITE" id="PS51192"/>
    </source>
</evidence>
<evidence type="ECO:0000256" key="19">
    <source>
        <dbReference type="ARBA" id="ARBA00034617"/>
    </source>
</evidence>
<dbReference type="GO" id="GO:0043138">
    <property type="term" value="F:3'-5' DNA helicase activity"/>
    <property type="evidence" value="ECO:0007669"/>
    <property type="project" value="UniProtKB-EC"/>
</dbReference>
<evidence type="ECO:0000256" key="20">
    <source>
        <dbReference type="ARBA" id="ARBA00034808"/>
    </source>
</evidence>
<evidence type="ECO:0000256" key="2">
    <source>
        <dbReference type="ARBA" id="ARBA00004642"/>
    </source>
</evidence>
<evidence type="ECO:0000256" key="10">
    <source>
        <dbReference type="ARBA" id="ARBA00022801"/>
    </source>
</evidence>
<dbReference type="InterPro" id="IPR004589">
    <property type="entry name" value="DNA_helicase_ATP-dep_RecQ"/>
</dbReference>
<dbReference type="PROSITE" id="PS00690">
    <property type="entry name" value="DEAH_ATP_HELICASE"/>
    <property type="match status" value="1"/>
</dbReference>
<dbReference type="GO" id="GO:0051301">
    <property type="term" value="P:cell division"/>
    <property type="evidence" value="ECO:0007669"/>
    <property type="project" value="UniProtKB-KW"/>
</dbReference>
<evidence type="ECO:0000256" key="8">
    <source>
        <dbReference type="ARBA" id="ARBA00022741"/>
    </source>
</evidence>
<keyword evidence="11" id="KW-0347">Helicase</keyword>
<dbReference type="GO" id="GO:0005654">
    <property type="term" value="C:nucleoplasm"/>
    <property type="evidence" value="ECO:0007669"/>
    <property type="project" value="UniProtKB-SubCell"/>
</dbReference>
<evidence type="ECO:0000256" key="18">
    <source>
        <dbReference type="ARBA" id="ARBA00023306"/>
    </source>
</evidence>
<feature type="domain" description="Helicase C-terminal" evidence="28">
    <location>
        <begin position="252"/>
        <end position="397"/>
    </location>
</feature>
<comment type="caution">
    <text evidence="29">The sequence shown here is derived from an EMBL/GenBank/DDBJ whole genome shotgun (WGS) entry which is preliminary data.</text>
</comment>
<dbReference type="GO" id="GO:0045934">
    <property type="term" value="P:negative regulation of nucleobase-containing compound metabolic process"/>
    <property type="evidence" value="ECO:0007669"/>
    <property type="project" value="UniProtKB-ARBA"/>
</dbReference>
<keyword evidence="10" id="KW-0378">Hydrolase</keyword>
<dbReference type="GO" id="GO:0005524">
    <property type="term" value="F:ATP binding"/>
    <property type="evidence" value="ECO:0007669"/>
    <property type="project" value="UniProtKB-KW"/>
</dbReference>
<evidence type="ECO:0000256" key="25">
    <source>
        <dbReference type="ARBA" id="ARBA00084014"/>
    </source>
</evidence>
<evidence type="ECO:0000256" key="16">
    <source>
        <dbReference type="ARBA" id="ARBA00023235"/>
    </source>
</evidence>
<feature type="compositionally biased region" description="Polar residues" evidence="26">
    <location>
        <begin position="1095"/>
        <end position="1106"/>
    </location>
</feature>
<dbReference type="PANTHER" id="PTHR13710">
    <property type="entry name" value="DNA HELICASE RECQ FAMILY MEMBER"/>
    <property type="match status" value="1"/>
</dbReference>
<evidence type="ECO:0000256" key="13">
    <source>
        <dbReference type="ARBA" id="ARBA00022840"/>
    </source>
</evidence>
<dbReference type="InterPro" id="IPR013257">
    <property type="entry name" value="SRI"/>
</dbReference>
<feature type="region of interest" description="Disordered" evidence="26">
    <location>
        <begin position="1155"/>
        <end position="1379"/>
    </location>
</feature>
<dbReference type="GO" id="GO:0016787">
    <property type="term" value="F:hydrolase activity"/>
    <property type="evidence" value="ECO:0007669"/>
    <property type="project" value="UniProtKB-KW"/>
</dbReference>
<feature type="compositionally biased region" description="Basic and acidic residues" evidence="26">
    <location>
        <begin position="1352"/>
        <end position="1362"/>
    </location>
</feature>
<evidence type="ECO:0000256" key="22">
    <source>
        <dbReference type="ARBA" id="ARBA00074289"/>
    </source>
</evidence>
<dbReference type="Pfam" id="PF16124">
    <property type="entry name" value="RecQ_Zn_bind"/>
    <property type="match status" value="1"/>
</dbReference>
<gene>
    <name evidence="29" type="ORF">AFUS01_LOCUS15854</name>
</gene>
<comment type="cofactor">
    <cofactor evidence="1">
        <name>Zn(2+)</name>
        <dbReference type="ChEBI" id="CHEBI:29105"/>
    </cofactor>
</comment>
<comment type="catalytic activity">
    <reaction evidence="21">
        <text>ATP + H2O = ADP + phosphate + H(+)</text>
        <dbReference type="Rhea" id="RHEA:13065"/>
        <dbReference type="ChEBI" id="CHEBI:15377"/>
        <dbReference type="ChEBI" id="CHEBI:15378"/>
        <dbReference type="ChEBI" id="CHEBI:30616"/>
        <dbReference type="ChEBI" id="CHEBI:43474"/>
        <dbReference type="ChEBI" id="CHEBI:456216"/>
    </reaction>
</comment>
<evidence type="ECO:0000256" key="3">
    <source>
        <dbReference type="ARBA" id="ARBA00005446"/>
    </source>
</evidence>
<evidence type="ECO:0000256" key="17">
    <source>
        <dbReference type="ARBA" id="ARBA00023242"/>
    </source>
</evidence>
<dbReference type="OrthoDB" id="10261556at2759"/>
<dbReference type="InterPro" id="IPR001650">
    <property type="entry name" value="Helicase_C-like"/>
</dbReference>
<dbReference type="FunFam" id="3.40.50.300:FF:000444">
    <property type="entry name" value="ATP-dependent DNA helicase"/>
    <property type="match status" value="1"/>
</dbReference>
<name>A0A8J2P116_9HEXA</name>
<keyword evidence="16" id="KW-0413">Isomerase</keyword>
<keyword evidence="15" id="KW-0234">DNA repair</keyword>
<dbReference type="Pfam" id="PF00271">
    <property type="entry name" value="Helicase_C"/>
    <property type="match status" value="1"/>
</dbReference>
<evidence type="ECO:0000256" key="12">
    <source>
        <dbReference type="ARBA" id="ARBA00022833"/>
    </source>
</evidence>
<organism evidence="29 30">
    <name type="scientific">Allacma fusca</name>
    <dbReference type="NCBI Taxonomy" id="39272"/>
    <lineage>
        <taxon>Eukaryota</taxon>
        <taxon>Metazoa</taxon>
        <taxon>Ecdysozoa</taxon>
        <taxon>Arthropoda</taxon>
        <taxon>Hexapoda</taxon>
        <taxon>Collembola</taxon>
        <taxon>Symphypleona</taxon>
        <taxon>Sminthuridae</taxon>
        <taxon>Allacma</taxon>
    </lineage>
</organism>
<comment type="catalytic activity">
    <reaction evidence="19">
        <text>Couples ATP hydrolysis with the unwinding of duplex DNA by translocating in the 3'-5' direction.</text>
        <dbReference type="EC" id="5.6.2.4"/>
    </reaction>
</comment>
<dbReference type="GO" id="GO:0000724">
    <property type="term" value="P:double-strand break repair via homologous recombination"/>
    <property type="evidence" value="ECO:0007669"/>
    <property type="project" value="TreeGrafter"/>
</dbReference>
<evidence type="ECO:0000313" key="29">
    <source>
        <dbReference type="EMBL" id="CAG7726979.1"/>
    </source>
</evidence>
<dbReference type="SMART" id="SM00490">
    <property type="entry name" value="HELICc"/>
    <property type="match status" value="1"/>
</dbReference>
<accession>A0A8J2P116</accession>
<keyword evidence="12" id="KW-0862">Zinc</keyword>
<evidence type="ECO:0000256" key="21">
    <source>
        <dbReference type="ARBA" id="ARBA00049360"/>
    </source>
</evidence>
<feature type="compositionally biased region" description="Polar residues" evidence="26">
    <location>
        <begin position="923"/>
        <end position="935"/>
    </location>
</feature>
<feature type="region of interest" description="Disordered" evidence="26">
    <location>
        <begin position="786"/>
        <end position="945"/>
    </location>
</feature>
<evidence type="ECO:0000256" key="4">
    <source>
        <dbReference type="ARBA" id="ARBA00022553"/>
    </source>
</evidence>
<dbReference type="Proteomes" id="UP000708208">
    <property type="component" value="Unassembled WGS sequence"/>
</dbReference>
<dbReference type="GO" id="GO:0003677">
    <property type="term" value="F:DNA binding"/>
    <property type="evidence" value="ECO:0007669"/>
    <property type="project" value="UniProtKB-KW"/>
</dbReference>
<evidence type="ECO:0000256" key="11">
    <source>
        <dbReference type="ARBA" id="ARBA00022806"/>
    </source>
</evidence>
<sequence length="1494" mass="168603">MSNDSKKTDSSFVLSQLKLHFKHDNFRSDLQRAAVHEVLKREHDVFVSMPTGSGKSLIYQLPAVLQERKFAIVLCPLIALIHDQLDHLLKLKIRAESINSKVSQKERKRIITDLINKTPNTKLLYVTPEQVATNGFQVLLEKLIQYDKISYFVVDEAHCVSQWGHDFRPDYLKLGFVRERFPNIPWLALTATASAKVVDDILQLLHLNDPVKKFKVPCFRSNLFYDIEYKPLLDDPYDHLLKFCTDCLGKGWEDDDLDNRGCGIIYCRTREMTIDVANVLTKKGLQTKAYHAGLKPLERELVQMEWMKGIVPVITATISFGMGVDKGSVRFVAHWSMPQSVAGYYQESGRAGRDGKKSYCRIYHSKQERDAIAFLIKQDMHKKKNEDQAKATMDNFDAMVSYCQEAKCRHNYFANFFGDEQLKSCGKMCDVCVNTKAVEKKIEKFFHQDVLGSRTGVGASLTVDGLDEDLYGGGRKGLKVENMDYESSLTNPERKAKSELASLIQKQFALRNGTSQEQKEKSNAAAVAANLVLAKYAKVRAADSTAIKISGLSLSAREVLLKSIKESLEKNYLAAQASDSENRFRYKIRDSEFTSVAVDLEYSVFTVNKVITMYRRGIGQITMEIKNDTCQGKLHSSLENLASQSPDKEEEYSQSMLASVSYDLVPSSPCEDFSDTYETKAEVEKKFIPNANTEELTVPQKPKFIFKKYTLDGRQTTINQFFSSESAEAQDDQQIIEEETQKVFKVEIDDAQAWEINREKYPDVLDEAGSDTSDTCSLESLLTSQFNQEIPEEKQNEKSGELPYDPFEEWQDSPEANQGRKVEPSSDLKEQEDSDDDMMMTQPVSACLKKNNQPPVGVSNIITESSRTQQVQEVSGGTGLIRDTVDDPGVHKQVNNDSVVETKSDNDEPSLKIAHDDELDNFPLTQPYNPTTFKQESPHEKDDSTDDELFIATQAVVLKPILELVPEKIITSSKDSQCDKLVEVLPASTEFVNVAKPERKRKSRWTDNPDLDILTQPVRLKSPTNVIPTIISKQASPFENSDSPDEFMATQPVRLRSPIILSTKSGAGSDMPETILSKPNEIPRDTDKHQAKPFAQQNKEPNTSKVLEQSCLANGADSDDEMNIMTQPVRIAPQQFKTNSIRKDQLEKHREMLEKRSVQQSKGGIEDKHKSIPAAPSPSSTDLKNGSELAHVFSKDVGKRDGKSQSESARFFDRPENKQASKSRRDSEPDKKLVKESHHLQRSSSDIKKLDSDRHGAGIFKTPPVPLRNESHLKRKRSPEKTDSPQRKSRKQSDFINDLFDSKPTESSKPIESSSKLLKPVPKKGLMDSLFGNSAKPKHGVTNHSTPQNIVPEKHVWSKSLKDPVPVVSTSSSSSVQKSVPEKRKIKVEIVSSTKSHLAPAQVVHQEILEKRRKSTEGDSNQVLTKVQLAEIVVKYLNPFYNKKGLFTSKDKFKKLARDIAHEANSHKFKTKEDTLVFVKERFNKIRTSKKELL</sequence>
<evidence type="ECO:0000256" key="26">
    <source>
        <dbReference type="SAM" id="MobiDB-lite"/>
    </source>
</evidence>
<evidence type="ECO:0000256" key="9">
    <source>
        <dbReference type="ARBA" id="ARBA00022763"/>
    </source>
</evidence>
<evidence type="ECO:0000313" key="30">
    <source>
        <dbReference type="Proteomes" id="UP000708208"/>
    </source>
</evidence>
<comment type="subcellular location">
    <subcellularLocation>
        <location evidence="2">Nucleus</location>
        <location evidence="2">Nucleoplasm</location>
    </subcellularLocation>
</comment>
<keyword evidence="18" id="KW-0131">Cell cycle</keyword>
<dbReference type="Pfam" id="PF00270">
    <property type="entry name" value="DEAD"/>
    <property type="match status" value="1"/>
</dbReference>
<feature type="compositionally biased region" description="Basic and acidic residues" evidence="26">
    <location>
        <begin position="1193"/>
        <end position="1256"/>
    </location>
</feature>
<feature type="domain" description="Helicase ATP-binding" evidence="27">
    <location>
        <begin position="36"/>
        <end position="211"/>
    </location>
</feature>
<dbReference type="GO" id="GO:0006355">
    <property type="term" value="P:regulation of DNA-templated transcription"/>
    <property type="evidence" value="ECO:0007669"/>
    <property type="project" value="InterPro"/>
</dbReference>
<keyword evidence="5" id="KW-0132">Cell division</keyword>
<keyword evidence="30" id="KW-1185">Reference proteome</keyword>
<evidence type="ECO:0000256" key="14">
    <source>
        <dbReference type="ARBA" id="ARBA00023125"/>
    </source>
</evidence>
<evidence type="ECO:0000256" key="23">
    <source>
        <dbReference type="ARBA" id="ARBA00076757"/>
    </source>
</evidence>
<dbReference type="PROSITE" id="PS51192">
    <property type="entry name" value="HELICASE_ATP_BIND_1"/>
    <property type="match status" value="1"/>
</dbReference>
<proteinExistence type="inferred from homology"/>
<dbReference type="InterPro" id="IPR014001">
    <property type="entry name" value="Helicase_ATP-bd"/>
</dbReference>
<keyword evidence="6" id="KW-0235">DNA replication</keyword>
<dbReference type="GO" id="GO:0046872">
    <property type="term" value="F:metal ion binding"/>
    <property type="evidence" value="ECO:0007669"/>
    <property type="project" value="UniProtKB-KW"/>
</dbReference>
<dbReference type="InterPro" id="IPR032284">
    <property type="entry name" value="RecQ_Zn-bd"/>
</dbReference>
<evidence type="ECO:0000256" key="1">
    <source>
        <dbReference type="ARBA" id="ARBA00001947"/>
    </source>
</evidence>
<dbReference type="EMBL" id="CAJVCH010142578">
    <property type="protein sequence ID" value="CAG7726979.1"/>
    <property type="molecule type" value="Genomic_DNA"/>
</dbReference>
<evidence type="ECO:0000256" key="5">
    <source>
        <dbReference type="ARBA" id="ARBA00022618"/>
    </source>
</evidence>
<feature type="compositionally biased region" description="Low complexity" evidence="26">
    <location>
        <begin position="1364"/>
        <end position="1379"/>
    </location>
</feature>
<feature type="region of interest" description="Disordered" evidence="26">
    <location>
        <begin position="1063"/>
        <end position="1106"/>
    </location>
</feature>
<evidence type="ECO:0000256" key="6">
    <source>
        <dbReference type="ARBA" id="ARBA00022705"/>
    </source>
</evidence>
<feature type="compositionally biased region" description="Polar residues" evidence="26">
    <location>
        <begin position="850"/>
        <end position="875"/>
    </location>
</feature>
<dbReference type="CDD" id="cd18794">
    <property type="entry name" value="SF2_C_RecQ"/>
    <property type="match status" value="1"/>
</dbReference>
<keyword evidence="8" id="KW-0547">Nucleotide-binding</keyword>
<dbReference type="GO" id="GO:0006260">
    <property type="term" value="P:DNA replication"/>
    <property type="evidence" value="ECO:0007669"/>
    <property type="project" value="UniProtKB-KW"/>
</dbReference>
<keyword evidence="17" id="KW-0539">Nucleus</keyword>
<keyword evidence="13" id="KW-0067">ATP-binding</keyword>
<dbReference type="PANTHER" id="PTHR13710:SF152">
    <property type="entry name" value="ATP-DEPENDENT DNA HELICASE Q5"/>
    <property type="match status" value="1"/>
</dbReference>
<evidence type="ECO:0000259" key="28">
    <source>
        <dbReference type="PROSITE" id="PS51194"/>
    </source>
</evidence>
<dbReference type="PROSITE" id="PS51194">
    <property type="entry name" value="HELICASE_CTER"/>
    <property type="match status" value="1"/>
</dbReference>
<dbReference type="GO" id="GO:0005737">
    <property type="term" value="C:cytoplasm"/>
    <property type="evidence" value="ECO:0007669"/>
    <property type="project" value="TreeGrafter"/>
</dbReference>
<reference evidence="29" key="1">
    <citation type="submission" date="2021-06" db="EMBL/GenBank/DDBJ databases">
        <authorList>
            <person name="Hodson N. C."/>
            <person name="Mongue J. A."/>
            <person name="Jaron S. K."/>
        </authorList>
    </citation>
    <scope>NUCLEOTIDE SEQUENCE</scope>
</reference>
<dbReference type="InterPro" id="IPR002464">
    <property type="entry name" value="DNA/RNA_helicase_DEAH_CS"/>
</dbReference>
<comment type="similarity">
    <text evidence="3">Belongs to the helicase family. RecQ subfamily.</text>
</comment>
<feature type="compositionally biased region" description="Basic and acidic residues" evidence="26">
    <location>
        <begin position="1081"/>
        <end position="1090"/>
    </location>
</feature>
<protein>
    <recommendedName>
        <fullName evidence="22">ATP-dependent DNA helicase Q5</fullName>
        <ecNumber evidence="20">5.6.2.4</ecNumber>
    </recommendedName>
    <alternativeName>
        <fullName evidence="23">DNA 3'-5' helicase RecQ5</fullName>
    </alternativeName>
    <alternativeName>
        <fullName evidence="24">DNA helicase, RecQ-like type 5</fullName>
    </alternativeName>
    <alternativeName>
        <fullName evidence="25">RecQ protein-like 5</fullName>
    </alternativeName>
</protein>
<dbReference type="GO" id="GO:0005694">
    <property type="term" value="C:chromosome"/>
    <property type="evidence" value="ECO:0007669"/>
    <property type="project" value="InterPro"/>
</dbReference>
<evidence type="ECO:0000256" key="7">
    <source>
        <dbReference type="ARBA" id="ARBA00022723"/>
    </source>
</evidence>
<evidence type="ECO:0000256" key="24">
    <source>
        <dbReference type="ARBA" id="ARBA00078243"/>
    </source>
</evidence>
<dbReference type="Pfam" id="PF08236">
    <property type="entry name" value="SRI"/>
    <property type="match status" value="1"/>
</dbReference>
<dbReference type="InterPro" id="IPR011545">
    <property type="entry name" value="DEAD/DEAH_box_helicase_dom"/>
</dbReference>
<feature type="compositionally biased region" description="Basic and acidic residues" evidence="26">
    <location>
        <begin position="791"/>
        <end position="800"/>
    </location>
</feature>